<dbReference type="GO" id="GO:0016887">
    <property type="term" value="F:ATP hydrolysis activity"/>
    <property type="evidence" value="ECO:0007669"/>
    <property type="project" value="InterPro"/>
</dbReference>
<reference evidence="12 13" key="1">
    <citation type="journal article" date="2013" name="Genome Biol.">
        <title>Genome of Acanthamoeba castellanii highlights extensive lateral gene transfer and early evolution of tyrosine kinase signaling.</title>
        <authorList>
            <person name="Clarke M."/>
            <person name="Lohan A.J."/>
            <person name="Liu B."/>
            <person name="Lagkouvardos I."/>
            <person name="Roy S."/>
            <person name="Zafar N."/>
            <person name="Bertelli C."/>
            <person name="Schilde C."/>
            <person name="Kianianmomeni A."/>
            <person name="Burglin T.R."/>
            <person name="Frech C."/>
            <person name="Turcotte B."/>
            <person name="Kopec K.O."/>
            <person name="Synnott J.M."/>
            <person name="Choo C."/>
            <person name="Paponov I."/>
            <person name="Finkler A."/>
            <person name="Soon Heng Tan C."/>
            <person name="Hutchins A.P."/>
            <person name="Weinmeier T."/>
            <person name="Rattei T."/>
            <person name="Chu J.S."/>
            <person name="Gimenez G."/>
            <person name="Irimia M."/>
            <person name="Rigden D.J."/>
            <person name="Fitzpatrick D.A."/>
            <person name="Lorenzo-Morales J."/>
            <person name="Bateman A."/>
            <person name="Chiu C.H."/>
            <person name="Tang P."/>
            <person name="Hegemann P."/>
            <person name="Fromm H."/>
            <person name="Raoult D."/>
            <person name="Greub G."/>
            <person name="Miranda-Saavedra D."/>
            <person name="Chen N."/>
            <person name="Nash P."/>
            <person name="Ginger M.L."/>
            <person name="Horn M."/>
            <person name="Schaap P."/>
            <person name="Caler L."/>
            <person name="Loftus B."/>
        </authorList>
    </citation>
    <scope>NUCLEOTIDE SEQUENCE [LARGE SCALE GENOMIC DNA]</scope>
    <source>
        <strain evidence="12 13">Neff</strain>
    </source>
</reference>
<organism evidence="12 13">
    <name type="scientific">Acanthamoeba castellanii (strain ATCC 30010 / Neff)</name>
    <dbReference type="NCBI Taxonomy" id="1257118"/>
    <lineage>
        <taxon>Eukaryota</taxon>
        <taxon>Amoebozoa</taxon>
        <taxon>Discosea</taxon>
        <taxon>Longamoebia</taxon>
        <taxon>Centramoebida</taxon>
        <taxon>Acanthamoebidae</taxon>
        <taxon>Acanthamoeba</taxon>
    </lineage>
</organism>
<sequence>MIINLASKTALRCSRGPTGTSGSSLSVQTWRDRQWRNAAAAAPNGARRGFRTTAPAAAAAGDDNDDNENNKKKDEPEYREDSDDDDDDDDFSDGEQDGEDVMPPRDMPLQVMVKTVTTPEQVLVVPVIKTSIMPGTMGRATVRDPEFLKELQELRQKHPSPYIGLFIVKDAEEAKQKGVQITTLDQLHQTGVLGVLTNVVPMRPSQQKDGVVGVIQFLSVHKRIKIDETVSGTKRLVAKVSELQDKPYDPKDPQIRGFQAELEAIVHRIGAKGDVFARDNAAQLLLNFWTFHNPLNAAESADFVAGIITHIALDDAAMQAQQAVIEELDVSERLKKTLALTKRELSLSDLTQKIKEYMEERHRQMTLRDELKAIRTELGLEQPQTETLMAKFKERIKDKQVPEHAAKVINEEMEKFQHLSPSSTEYNVVRTYLDWLTTLPWDTLTKDNLDMHHAEKVLEDEHYGLKDVKERILEFIAVGALKGEVTDNDRDGVTCTGKIICLVGPPGVGKTSIGKSIANALQREFFRFSVGGMTDEAEIKGHRRTYVGAMPGKLLQALKRVKTSNPVVLLDEVDKVGTSSYKGDPSSALLEVLDPSQNTKFLDHYLDVSYDLSKVLFICTANVLHTIPRPLLDRMEVIRLSGYVEEEKVAIAERYLVPKAVSEAGLSEIKVNFEREALHKLIHSYAREAGVRNLQQQIDKIMRKVAHQVVVEQEKRQEGAVEGSDGKKGAKGGVRKGRGKKKSTQERADESAQPGSSEALTLEKDQHGAIVIKPAGLGQFLGKPPFSNDRYYDTTPPGVVMGLAWTSMGGSTPYIETVVDKHQLLVRKEEKRKRREAKEKEKNKKTNDDVASSESPATASSEDDAEEEGGSGSGRLITTGQMGEVMQESCSIAYTCAKIFWNKLGQTHKQTATSTATSTTTTTSSSAKRARSPQGATQGEDEGFDEGFFRDVTLHMHIPEGATPKDGPSAGIGMVSSLLSLGLGTALRQDVAMTGEITLTGKVLPVGGIKEKVIAARRAGVKTLVFPEGNRKDWDELEPFLREGLDAHFVDYYGDVFQVVFPDAPKEYHQALRRTSA</sequence>
<dbReference type="EC" id="3.4.21.53" evidence="7"/>
<name>L8GW39_ACACF</name>
<dbReference type="Gene3D" id="1.20.5.5270">
    <property type="match status" value="1"/>
</dbReference>
<dbReference type="SMART" id="SM00464">
    <property type="entry name" value="LON"/>
    <property type="match status" value="1"/>
</dbReference>
<dbReference type="PANTHER" id="PTHR43718">
    <property type="entry name" value="LON PROTEASE"/>
    <property type="match status" value="1"/>
</dbReference>
<dbReference type="Pfam" id="PF02190">
    <property type="entry name" value="LON_substr_bdg"/>
    <property type="match status" value="1"/>
</dbReference>
<comment type="catalytic activity">
    <reaction evidence="6">
        <text>Hydrolysis of proteins in presence of ATP.</text>
        <dbReference type="EC" id="3.4.21.53"/>
    </reaction>
</comment>
<comment type="similarity">
    <text evidence="8">Belongs to the peptidase S16 family.</text>
</comment>
<dbReference type="GO" id="GO:0005524">
    <property type="term" value="F:ATP binding"/>
    <property type="evidence" value="ECO:0007669"/>
    <property type="project" value="UniProtKB-KW"/>
</dbReference>
<evidence type="ECO:0000256" key="7">
    <source>
        <dbReference type="ARBA" id="ARBA00066743"/>
    </source>
</evidence>
<evidence type="ECO:0000256" key="6">
    <source>
        <dbReference type="ARBA" id="ARBA00050665"/>
    </source>
</evidence>
<dbReference type="PANTHER" id="PTHR43718:SF2">
    <property type="entry name" value="LON PROTEASE HOMOLOG, MITOCHONDRIAL"/>
    <property type="match status" value="1"/>
</dbReference>
<dbReference type="NCBIfam" id="TIGR00763">
    <property type="entry name" value="lon"/>
    <property type="match status" value="1"/>
</dbReference>
<evidence type="ECO:0000259" key="11">
    <source>
        <dbReference type="PROSITE" id="PS51787"/>
    </source>
</evidence>
<dbReference type="RefSeq" id="XP_004338831.1">
    <property type="nucleotide sequence ID" value="XM_004338783.1"/>
</dbReference>
<feature type="compositionally biased region" description="Low complexity" evidence="9">
    <location>
        <begin position="911"/>
        <end position="927"/>
    </location>
</feature>
<evidence type="ECO:0000256" key="5">
    <source>
        <dbReference type="ARBA" id="ARBA00022840"/>
    </source>
</evidence>
<dbReference type="InterPro" id="IPR004815">
    <property type="entry name" value="Lon_bac/euk-typ"/>
</dbReference>
<dbReference type="EMBL" id="KB007982">
    <property type="protein sequence ID" value="ELR16818.1"/>
    <property type="molecule type" value="Genomic_DNA"/>
</dbReference>
<dbReference type="KEGG" id="acan:ACA1_383490"/>
<keyword evidence="13" id="KW-1185">Reference proteome</keyword>
<feature type="region of interest" description="Disordered" evidence="9">
    <location>
        <begin position="714"/>
        <end position="761"/>
    </location>
</feature>
<keyword evidence="1 8" id="KW-0645">Protease</keyword>
<feature type="compositionally biased region" description="Low complexity" evidence="9">
    <location>
        <begin position="36"/>
        <end position="47"/>
    </location>
</feature>
<dbReference type="Gene3D" id="3.30.230.10">
    <property type="match status" value="1"/>
</dbReference>
<dbReference type="CDD" id="cd19500">
    <property type="entry name" value="RecA-like_Lon"/>
    <property type="match status" value="1"/>
</dbReference>
<dbReference type="Proteomes" id="UP000011083">
    <property type="component" value="Unassembled WGS sequence"/>
</dbReference>
<dbReference type="PROSITE" id="PS51786">
    <property type="entry name" value="LON_PROTEOLYTIC"/>
    <property type="match status" value="1"/>
</dbReference>
<evidence type="ECO:0000256" key="2">
    <source>
        <dbReference type="ARBA" id="ARBA00022741"/>
    </source>
</evidence>
<dbReference type="Gene3D" id="2.30.130.40">
    <property type="entry name" value="LON domain-like"/>
    <property type="match status" value="1"/>
</dbReference>
<evidence type="ECO:0000256" key="9">
    <source>
        <dbReference type="SAM" id="MobiDB-lite"/>
    </source>
</evidence>
<dbReference type="GO" id="GO:0004176">
    <property type="term" value="F:ATP-dependent peptidase activity"/>
    <property type="evidence" value="ECO:0007669"/>
    <property type="project" value="UniProtKB-UniRule"/>
</dbReference>
<dbReference type="PRINTS" id="PR00830">
    <property type="entry name" value="ENDOLAPTASE"/>
</dbReference>
<dbReference type="SMART" id="SM00382">
    <property type="entry name" value="AAA"/>
    <property type="match status" value="1"/>
</dbReference>
<dbReference type="OMA" id="NNESTHR"/>
<evidence type="ECO:0000259" key="10">
    <source>
        <dbReference type="PROSITE" id="PS51786"/>
    </source>
</evidence>
<dbReference type="Gene3D" id="3.40.50.300">
    <property type="entry name" value="P-loop containing nucleotide triphosphate hydrolases"/>
    <property type="match status" value="1"/>
</dbReference>
<evidence type="ECO:0000313" key="12">
    <source>
        <dbReference type="EMBL" id="ELR16818.1"/>
    </source>
</evidence>
<dbReference type="InterPro" id="IPR003593">
    <property type="entry name" value="AAA+_ATPase"/>
</dbReference>
<dbReference type="PROSITE" id="PS51787">
    <property type="entry name" value="LON_N"/>
    <property type="match status" value="1"/>
</dbReference>
<protein>
    <recommendedName>
        <fullName evidence="7">endopeptidase La</fullName>
        <ecNumber evidence="7">3.4.21.53</ecNumber>
    </recommendedName>
</protein>
<dbReference type="Pfam" id="PF22667">
    <property type="entry name" value="Lon_lid"/>
    <property type="match status" value="1"/>
</dbReference>
<dbReference type="OrthoDB" id="2411602at2759"/>
<keyword evidence="4 8" id="KW-0720">Serine protease</keyword>
<feature type="compositionally biased region" description="Basic and acidic residues" evidence="9">
    <location>
        <begin position="836"/>
        <end position="848"/>
    </location>
</feature>
<dbReference type="FunFam" id="1.20.5.5270:FF:000001">
    <property type="entry name" value="Lon protease homolog, mitochondrial"/>
    <property type="match status" value="1"/>
</dbReference>
<keyword evidence="5" id="KW-0067">ATP-binding</keyword>
<dbReference type="InterPro" id="IPR014721">
    <property type="entry name" value="Ribsml_uS5_D2-typ_fold_subgr"/>
</dbReference>
<dbReference type="GO" id="GO:0006515">
    <property type="term" value="P:protein quality control for misfolded or incompletely synthesized proteins"/>
    <property type="evidence" value="ECO:0007669"/>
    <property type="project" value="TreeGrafter"/>
</dbReference>
<feature type="compositionally biased region" description="Basic residues" evidence="9">
    <location>
        <begin position="729"/>
        <end position="742"/>
    </location>
</feature>
<dbReference type="GeneID" id="14917537"/>
<dbReference type="GO" id="GO:0003697">
    <property type="term" value="F:single-stranded DNA binding"/>
    <property type="evidence" value="ECO:0007669"/>
    <property type="project" value="TreeGrafter"/>
</dbReference>
<dbReference type="Pfam" id="PF00004">
    <property type="entry name" value="AAA"/>
    <property type="match status" value="1"/>
</dbReference>
<feature type="domain" description="Lon N-terminal" evidence="11">
    <location>
        <begin position="122"/>
        <end position="345"/>
    </location>
</feature>
<evidence type="ECO:0000313" key="13">
    <source>
        <dbReference type="Proteomes" id="UP000011083"/>
    </source>
</evidence>
<dbReference type="InterPro" id="IPR008269">
    <property type="entry name" value="Lon_proteolytic"/>
</dbReference>
<dbReference type="InterPro" id="IPR046336">
    <property type="entry name" value="Lon_prtase_N_sf"/>
</dbReference>
<dbReference type="STRING" id="1257118.L8GW39"/>
<dbReference type="Pfam" id="PF05362">
    <property type="entry name" value="Lon_C"/>
    <property type="match status" value="2"/>
</dbReference>
<dbReference type="Gene3D" id="1.10.8.60">
    <property type="match status" value="1"/>
</dbReference>
<accession>L8GW39</accession>
<dbReference type="Gene3D" id="1.20.58.1480">
    <property type="match status" value="1"/>
</dbReference>
<evidence type="ECO:0000256" key="8">
    <source>
        <dbReference type="PROSITE-ProRule" id="PRU01122"/>
    </source>
</evidence>
<proteinExistence type="inferred from homology"/>
<evidence type="ECO:0000256" key="4">
    <source>
        <dbReference type="ARBA" id="ARBA00022825"/>
    </source>
</evidence>
<dbReference type="SUPFAM" id="SSF52540">
    <property type="entry name" value="P-loop containing nucleoside triphosphate hydrolases"/>
    <property type="match status" value="1"/>
</dbReference>
<dbReference type="FunFam" id="3.40.50.300:FF:000021">
    <property type="entry name" value="Lon protease homolog"/>
    <property type="match status" value="1"/>
</dbReference>
<dbReference type="VEuPathDB" id="AmoebaDB:ACA1_383490"/>
<feature type="region of interest" description="Disordered" evidence="9">
    <location>
        <begin position="909"/>
        <end position="944"/>
    </location>
</feature>
<dbReference type="InterPro" id="IPR020568">
    <property type="entry name" value="Ribosomal_Su5_D2-typ_SF"/>
</dbReference>
<evidence type="ECO:0000256" key="3">
    <source>
        <dbReference type="ARBA" id="ARBA00022801"/>
    </source>
</evidence>
<feature type="compositionally biased region" description="Acidic residues" evidence="9">
    <location>
        <begin position="77"/>
        <end position="100"/>
    </location>
</feature>
<dbReference type="InterPro" id="IPR003111">
    <property type="entry name" value="Lon_prtase_N"/>
</dbReference>
<dbReference type="InterPro" id="IPR027065">
    <property type="entry name" value="Lon_Prtase"/>
</dbReference>
<dbReference type="GO" id="GO:0005759">
    <property type="term" value="C:mitochondrial matrix"/>
    <property type="evidence" value="ECO:0007669"/>
    <property type="project" value="TreeGrafter"/>
</dbReference>
<feature type="compositionally biased region" description="Basic and acidic residues" evidence="9">
    <location>
        <begin position="714"/>
        <end position="728"/>
    </location>
</feature>
<keyword evidence="3 8" id="KW-0378">Hydrolase</keyword>
<dbReference type="GO" id="GO:0051131">
    <property type="term" value="P:chaperone-mediated protein complex assembly"/>
    <property type="evidence" value="ECO:0007669"/>
    <property type="project" value="TreeGrafter"/>
</dbReference>
<feature type="region of interest" description="Disordered" evidence="9">
    <location>
        <begin position="1"/>
        <end position="106"/>
    </location>
</feature>
<feature type="region of interest" description="Disordered" evidence="9">
    <location>
        <begin position="829"/>
        <end position="877"/>
    </location>
</feature>
<gene>
    <name evidence="12" type="ORF">ACA1_383490</name>
</gene>
<dbReference type="SUPFAM" id="SSF54211">
    <property type="entry name" value="Ribosomal protein S5 domain 2-like"/>
    <property type="match status" value="1"/>
</dbReference>
<dbReference type="GO" id="GO:0004252">
    <property type="term" value="F:serine-type endopeptidase activity"/>
    <property type="evidence" value="ECO:0007669"/>
    <property type="project" value="UniProtKB-UniRule"/>
</dbReference>
<feature type="domain" description="Lon proteolytic" evidence="10">
    <location>
        <begin position="794"/>
        <end position="1063"/>
    </location>
</feature>
<dbReference type="GO" id="GO:0007005">
    <property type="term" value="P:mitochondrion organization"/>
    <property type="evidence" value="ECO:0007669"/>
    <property type="project" value="TreeGrafter"/>
</dbReference>
<keyword evidence="2" id="KW-0547">Nucleotide-binding</keyword>
<dbReference type="InterPro" id="IPR027417">
    <property type="entry name" value="P-loop_NTPase"/>
</dbReference>
<feature type="compositionally biased region" description="Polar residues" evidence="9">
    <location>
        <begin position="17"/>
        <end position="29"/>
    </location>
</feature>
<feature type="active site" evidence="8">
    <location>
        <position position="1012"/>
    </location>
</feature>
<dbReference type="InterPro" id="IPR054594">
    <property type="entry name" value="Lon_lid"/>
</dbReference>
<evidence type="ECO:0000256" key="1">
    <source>
        <dbReference type="ARBA" id="ARBA00022670"/>
    </source>
</evidence>
<feature type="active site" evidence="8">
    <location>
        <position position="969"/>
    </location>
</feature>
<dbReference type="InterPro" id="IPR003959">
    <property type="entry name" value="ATPase_AAA_core"/>
</dbReference>
<dbReference type="AlphaFoldDB" id="L8GW39"/>